<dbReference type="InterPro" id="IPR016181">
    <property type="entry name" value="Acyl_CoA_acyltransferase"/>
</dbReference>
<dbReference type="Pfam" id="PF13508">
    <property type="entry name" value="Acetyltransf_7"/>
    <property type="match status" value="1"/>
</dbReference>
<keyword evidence="3" id="KW-1185">Reference proteome</keyword>
<reference evidence="2 3" key="1">
    <citation type="submission" date="2023-05" db="EMBL/GenBank/DDBJ databases">
        <title>Pseudoalteromonas ardens sp. nov., Pseudoalteromonas obscura sp. nov., and Pseudoalteromonas umbrosa sp. nov., isolated from the coral Montipora capitata.</title>
        <authorList>
            <person name="Thomas E.M."/>
            <person name="Smith E.M."/>
            <person name="Papke E."/>
            <person name="Shlafstein M.D."/>
            <person name="Oline D.K."/>
            <person name="Videau P."/>
            <person name="Saw J.H."/>
            <person name="Strangman W.K."/>
            <person name="Ushijima B."/>
        </authorList>
    </citation>
    <scope>NUCLEOTIDE SEQUENCE [LARGE SCALE GENOMIC DNA]</scope>
    <source>
        <strain evidence="2 3">P94</strain>
    </source>
</reference>
<gene>
    <name evidence="2" type="ORF">QNM18_16900</name>
</gene>
<dbReference type="Proteomes" id="UP001231915">
    <property type="component" value="Unassembled WGS sequence"/>
</dbReference>
<dbReference type="SUPFAM" id="SSF55729">
    <property type="entry name" value="Acyl-CoA N-acyltransferases (Nat)"/>
    <property type="match status" value="1"/>
</dbReference>
<sequence>MTTSNIVLKQQAPTVEEFAAIRALIGWSNPQLSTLANSMRATLFWVSAYRDKKLIGTGRVIGDGSMYFYIQDIIVHPEHQNIGLGSQIMGKIGTYLDKNCQSGATIGLLAAQGKEAFYEKFGFTARDGTKLGLGMCKFI</sequence>
<dbReference type="CDD" id="cd04301">
    <property type="entry name" value="NAT_SF"/>
    <property type="match status" value="1"/>
</dbReference>
<name>A0ABT7ENU4_9GAMM</name>
<comment type="caution">
    <text evidence="2">The sequence shown here is derived from an EMBL/GenBank/DDBJ whole genome shotgun (WGS) entry which is preliminary data.</text>
</comment>
<accession>A0ABT7ENU4</accession>
<evidence type="ECO:0000313" key="3">
    <source>
        <dbReference type="Proteomes" id="UP001231915"/>
    </source>
</evidence>
<dbReference type="InterPro" id="IPR053144">
    <property type="entry name" value="Acetyltransferase_Butenolide"/>
</dbReference>
<dbReference type="RefSeq" id="WP_284137894.1">
    <property type="nucleotide sequence ID" value="NZ_JASJUT010000007.1"/>
</dbReference>
<dbReference type="PANTHER" id="PTHR43233">
    <property type="entry name" value="FAMILY N-ACETYLTRANSFERASE, PUTATIVE (AFU_ORTHOLOGUE AFUA_6G03350)-RELATED"/>
    <property type="match status" value="1"/>
</dbReference>
<evidence type="ECO:0000259" key="1">
    <source>
        <dbReference type="PROSITE" id="PS51186"/>
    </source>
</evidence>
<dbReference type="PROSITE" id="PS51186">
    <property type="entry name" value="GNAT"/>
    <property type="match status" value="1"/>
</dbReference>
<organism evidence="2 3">
    <name type="scientific">Pseudoalteromonas obscura</name>
    <dbReference type="NCBI Taxonomy" id="3048491"/>
    <lineage>
        <taxon>Bacteria</taxon>
        <taxon>Pseudomonadati</taxon>
        <taxon>Pseudomonadota</taxon>
        <taxon>Gammaproteobacteria</taxon>
        <taxon>Alteromonadales</taxon>
        <taxon>Pseudoalteromonadaceae</taxon>
        <taxon>Pseudoalteromonas</taxon>
    </lineage>
</organism>
<proteinExistence type="predicted"/>
<dbReference type="PANTHER" id="PTHR43233:SF1">
    <property type="entry name" value="FAMILY N-ACETYLTRANSFERASE, PUTATIVE (AFU_ORTHOLOGUE AFUA_6G03350)-RELATED"/>
    <property type="match status" value="1"/>
</dbReference>
<dbReference type="EMBL" id="JASJUT010000007">
    <property type="protein sequence ID" value="MDK2596731.1"/>
    <property type="molecule type" value="Genomic_DNA"/>
</dbReference>
<feature type="domain" description="N-acetyltransferase" evidence="1">
    <location>
        <begin position="6"/>
        <end position="139"/>
    </location>
</feature>
<protein>
    <submittedName>
        <fullName evidence="2">GNAT family N-acetyltransferase</fullName>
    </submittedName>
</protein>
<dbReference type="InterPro" id="IPR000182">
    <property type="entry name" value="GNAT_dom"/>
</dbReference>
<evidence type="ECO:0000313" key="2">
    <source>
        <dbReference type="EMBL" id="MDK2596731.1"/>
    </source>
</evidence>
<dbReference type="Gene3D" id="3.40.630.30">
    <property type="match status" value="1"/>
</dbReference>